<reference evidence="5" key="4">
    <citation type="submission" date="2016-08" db="EMBL/GenBank/DDBJ databases">
        <title>Sequencing, Assembly and Comparative Genomics of S. aureofaciens ATCC 10762.</title>
        <authorList>
            <person name="Gradnigo J.S."/>
            <person name="Johnson N."/>
            <person name="Somerville G.A."/>
        </authorList>
    </citation>
    <scope>NUCLEOTIDE SEQUENCE [LARGE SCALE GENOMIC DNA]</scope>
    <source>
        <strain evidence="5">ATCC 10762</strain>
    </source>
</reference>
<dbReference type="CDD" id="cd06170">
    <property type="entry name" value="LuxR_C_like"/>
    <property type="match status" value="1"/>
</dbReference>
<dbReference type="InterPro" id="IPR036388">
    <property type="entry name" value="WH-like_DNA-bd_sf"/>
</dbReference>
<dbReference type="PANTHER" id="PTHR16305">
    <property type="entry name" value="TESTICULAR SOLUBLE ADENYLYL CYCLASE"/>
    <property type="match status" value="1"/>
</dbReference>
<dbReference type="Pfam" id="PF00196">
    <property type="entry name" value="GerE"/>
    <property type="match status" value="1"/>
</dbReference>
<name>A0A1E7N1Z4_KITAU</name>
<dbReference type="Gene3D" id="3.40.50.300">
    <property type="entry name" value="P-loop containing nucleotide triphosphate hydrolases"/>
    <property type="match status" value="1"/>
</dbReference>
<dbReference type="PANTHER" id="PTHR16305:SF35">
    <property type="entry name" value="TRANSCRIPTIONAL ACTIVATOR DOMAIN"/>
    <property type="match status" value="1"/>
</dbReference>
<dbReference type="AlphaFoldDB" id="A0A1E7N1Z4"/>
<dbReference type="EMBL" id="BMUB01000038">
    <property type="protein sequence ID" value="GGV05911.1"/>
    <property type="molecule type" value="Genomic_DNA"/>
</dbReference>
<dbReference type="GO" id="GO:0005737">
    <property type="term" value="C:cytoplasm"/>
    <property type="evidence" value="ECO:0007669"/>
    <property type="project" value="TreeGrafter"/>
</dbReference>
<reference evidence="4" key="5">
    <citation type="submission" date="2020-09" db="EMBL/GenBank/DDBJ databases">
        <authorList>
            <person name="Sun Q."/>
            <person name="Ohkuma M."/>
        </authorList>
    </citation>
    <scope>NUCLEOTIDE SEQUENCE</scope>
    <source>
        <strain evidence="4">JCM 4434</strain>
    </source>
</reference>
<dbReference type="RefSeq" id="WP_030555953.1">
    <property type="nucleotide sequence ID" value="NZ_CP020567.1"/>
</dbReference>
<dbReference type="GO" id="GO:0004016">
    <property type="term" value="F:adenylate cyclase activity"/>
    <property type="evidence" value="ECO:0007669"/>
    <property type="project" value="TreeGrafter"/>
</dbReference>
<evidence type="ECO:0000256" key="1">
    <source>
        <dbReference type="ARBA" id="ARBA00022741"/>
    </source>
</evidence>
<gene>
    <name evidence="4" type="ORF">GCM10010502_71050</name>
    <name evidence="5" type="ORF">HS99_0009440</name>
</gene>
<dbReference type="Gene3D" id="1.10.10.10">
    <property type="entry name" value="Winged helix-like DNA-binding domain superfamily/Winged helix DNA-binding domain"/>
    <property type="match status" value="1"/>
</dbReference>
<evidence type="ECO:0000313" key="6">
    <source>
        <dbReference type="Proteomes" id="UP000037395"/>
    </source>
</evidence>
<evidence type="ECO:0000256" key="2">
    <source>
        <dbReference type="ARBA" id="ARBA00022840"/>
    </source>
</evidence>
<dbReference type="PRINTS" id="PR00038">
    <property type="entry name" value="HTHLUXR"/>
</dbReference>
<dbReference type="PROSITE" id="PS50043">
    <property type="entry name" value="HTH_LUXR_2"/>
    <property type="match status" value="1"/>
</dbReference>
<evidence type="ECO:0000313" key="4">
    <source>
        <dbReference type="EMBL" id="GGV05911.1"/>
    </source>
</evidence>
<dbReference type="Proteomes" id="UP000037395">
    <property type="component" value="Unassembled WGS sequence"/>
</dbReference>
<evidence type="ECO:0000313" key="5">
    <source>
        <dbReference type="EMBL" id="OEV34702.1"/>
    </source>
</evidence>
<evidence type="ECO:0000259" key="3">
    <source>
        <dbReference type="PROSITE" id="PS50043"/>
    </source>
</evidence>
<accession>A0A1E7N1Z4</accession>
<dbReference type="SUPFAM" id="SSF52540">
    <property type="entry name" value="P-loop containing nucleoside triphosphate hydrolases"/>
    <property type="match status" value="1"/>
</dbReference>
<reference evidence="4" key="1">
    <citation type="journal article" date="2014" name="Int. J. Syst. Evol. Microbiol.">
        <title>Complete genome sequence of Corynebacterium casei LMG S-19264T (=DSM 44701T), isolated from a smear-ripened cheese.</title>
        <authorList>
            <consortium name="US DOE Joint Genome Institute (JGI-PGF)"/>
            <person name="Walter F."/>
            <person name="Albersmeier A."/>
            <person name="Kalinowski J."/>
            <person name="Ruckert C."/>
        </authorList>
    </citation>
    <scope>NUCLEOTIDE SEQUENCE</scope>
    <source>
        <strain evidence="4">JCM 4434</strain>
    </source>
</reference>
<dbReference type="InterPro" id="IPR041664">
    <property type="entry name" value="AAA_16"/>
</dbReference>
<dbReference type="GO" id="GO:0005524">
    <property type="term" value="F:ATP binding"/>
    <property type="evidence" value="ECO:0007669"/>
    <property type="project" value="UniProtKB-KW"/>
</dbReference>
<dbReference type="GO" id="GO:0003677">
    <property type="term" value="F:DNA binding"/>
    <property type="evidence" value="ECO:0007669"/>
    <property type="project" value="InterPro"/>
</dbReference>
<dbReference type="OrthoDB" id="7053960at2"/>
<sequence>MPQHAKHQLLGRKRELEALDRLLREVREGHSRVVVLRGEAGVGKSALLDHLAGQAAQMQVVRAVGVEAESEFAYSALQRLCAPLLSQLDRLPSVQQDALRVAFGLSAGNPPEMLLVGMAILGLFAEAAARTPLVCLVDDVQWLDLMSRRILAFVGRRLDAESVALVFAERITDGKKEDEGFSDLPELPLRGLADIDARVLLDSVLPGPVDARVRDRIVAETGGNPLALLELPRGLSPVELAFGFGGPGAGPVATRVEDGFRRRVDALPADARALLLVAAVEPVGDGPLLWDALRLLGIGLEAAAVAEAAGLITLGASVRFRHPLVRSAVWRGADAATLRAAHRVLAEAIDARRDADRRAWHQAHAAVGPDEEVAAALERSADRALARGGRAAAASFLERAAALTPAPKERARRALAAADTHLAAGVPARVPDLLAAAELGPLDRLQQANASRLRAKVSSMTDSGPGAVQPLLDAAGRLRDLDPAVARKTYLDAFGAAIRAGRHDEGGLRRVADAARDLIPGDEPAGVFLRALVVWTTDGPVAAFPLLARALRSLTDEEDPSVLWAAANAAAELGDLQAWLDVTDRAARFARTTGTLSILSMVLPYRAAALGFAGRFSEAGDLLAEAAAVEKATGVVPRMTALIGAYRGRERPALELIEAMERDGEQPALGRLTGMAACVRAVLHNGLGNYPLAMEAALRSTEYQDLNVHFWASSELVEAATRAGHPAVAARARERLADWALAGTPWALGAQAIADALTGASEQAEDRYREAVDHFGRGGLGVFEVRARLLFGEWLRRQNRRAQARTELRAAYEAAAETGMEAFAERARRELLATGETVRQRTVGAPVLTPQEAQIARLAAAGHANAEIGAQLFLSPRTVEWHLRKVFAKLGISSRREIDGALFER</sequence>
<dbReference type="EMBL" id="JPRF03000043">
    <property type="protein sequence ID" value="OEV34702.1"/>
    <property type="molecule type" value="Genomic_DNA"/>
</dbReference>
<keyword evidence="2" id="KW-0067">ATP-binding</keyword>
<reference evidence="5 6" key="2">
    <citation type="submission" date="2014-07" db="EMBL/GenBank/DDBJ databases">
        <authorList>
            <person name="Zhang J.E."/>
            <person name="Yang H."/>
            <person name="Guo J."/>
            <person name="Deng Z."/>
            <person name="Luo H."/>
            <person name="Luo M."/>
            <person name="Zhao B."/>
        </authorList>
    </citation>
    <scope>NUCLEOTIDE SEQUENCE [LARGE SCALE GENOMIC DNA]</scope>
    <source>
        <strain evidence="5">ATCC 10762</strain>
        <strain evidence="6">ATCC 10762 / DSM 40127 / CCM 3239 / JCM 4008 / LMG 5968 / NBRC 12843 / NCIMB 8234 / A-377</strain>
    </source>
</reference>
<proteinExistence type="predicted"/>
<keyword evidence="1" id="KW-0547">Nucleotide-binding</keyword>
<dbReference type="GO" id="GO:0006355">
    <property type="term" value="P:regulation of DNA-templated transcription"/>
    <property type="evidence" value="ECO:0007669"/>
    <property type="project" value="InterPro"/>
</dbReference>
<dbReference type="Proteomes" id="UP000610124">
    <property type="component" value="Unassembled WGS sequence"/>
</dbReference>
<reference evidence="6" key="3">
    <citation type="submission" date="2016-08" db="EMBL/GenBank/DDBJ databases">
        <title>Sequencing, assembly and comparative genomics of S. aureofaciens ATCC 10762.</title>
        <authorList>
            <person name="Gradnigo J.S."/>
            <person name="Johnson N."/>
            <person name="Somerville G.A."/>
        </authorList>
    </citation>
    <scope>NUCLEOTIDE SEQUENCE [LARGE SCALE GENOMIC DNA]</scope>
    <source>
        <strain evidence="6">ATCC 10762 / DSM 40127 / CCM 3239 / JCM 4008 / LMG 5968 / NBRC 12843 / NCIMB 8234 / A-377</strain>
    </source>
</reference>
<organism evidence="5 6">
    <name type="scientific">Kitasatospora aureofaciens</name>
    <name type="common">Streptomyces aureofaciens</name>
    <dbReference type="NCBI Taxonomy" id="1894"/>
    <lineage>
        <taxon>Bacteria</taxon>
        <taxon>Bacillati</taxon>
        <taxon>Actinomycetota</taxon>
        <taxon>Actinomycetes</taxon>
        <taxon>Kitasatosporales</taxon>
        <taxon>Streptomycetaceae</taxon>
        <taxon>Kitasatospora</taxon>
    </lineage>
</organism>
<feature type="domain" description="HTH luxR-type" evidence="3">
    <location>
        <begin position="841"/>
        <end position="905"/>
    </location>
</feature>
<dbReference type="InterPro" id="IPR027417">
    <property type="entry name" value="P-loop_NTPase"/>
</dbReference>
<comment type="caution">
    <text evidence="5">The sequence shown here is derived from an EMBL/GenBank/DDBJ whole genome shotgun (WGS) entry which is preliminary data.</text>
</comment>
<accession>A0A8H9I205</accession>
<dbReference type="KEGG" id="kau:B6264_26340"/>
<dbReference type="InterPro" id="IPR016032">
    <property type="entry name" value="Sig_transdc_resp-reg_C-effctor"/>
</dbReference>
<dbReference type="SUPFAM" id="SSF46894">
    <property type="entry name" value="C-terminal effector domain of the bipartite response regulators"/>
    <property type="match status" value="1"/>
</dbReference>
<keyword evidence="6" id="KW-1185">Reference proteome</keyword>
<dbReference type="SMART" id="SM00421">
    <property type="entry name" value="HTH_LUXR"/>
    <property type="match status" value="1"/>
</dbReference>
<dbReference type="InterPro" id="IPR000792">
    <property type="entry name" value="Tscrpt_reg_LuxR_C"/>
</dbReference>
<protein>
    <submittedName>
        <fullName evidence="4">Helix-turn-helix transcriptional regulator</fullName>
    </submittedName>
    <submittedName>
        <fullName evidence="5">LuxR family transcriptional regulator</fullName>
    </submittedName>
</protein>
<dbReference type="Pfam" id="PF13191">
    <property type="entry name" value="AAA_16"/>
    <property type="match status" value="1"/>
</dbReference>